<evidence type="ECO:0000259" key="11">
    <source>
        <dbReference type="Pfam" id="PF07219"/>
    </source>
</evidence>
<dbReference type="GO" id="GO:0042168">
    <property type="term" value="P:heme metabolic process"/>
    <property type="evidence" value="ECO:0007669"/>
    <property type="project" value="InterPro"/>
</dbReference>
<dbReference type="STRING" id="1522312.GCA_900177895_00933"/>
<keyword evidence="8 10" id="KW-0472">Membrane</keyword>
<comment type="subcellular location">
    <subcellularLocation>
        <location evidence="2">Cell inner membrane</location>
        <topology evidence="2">Multi-pass membrane protein</topology>
    </subcellularLocation>
</comment>
<dbReference type="NCBIfam" id="TIGR00540">
    <property type="entry name" value="TPR_hemY_coli"/>
    <property type="match status" value="1"/>
</dbReference>
<keyword evidence="9" id="KW-0627">Porphyrin biosynthesis</keyword>
<evidence type="ECO:0000256" key="5">
    <source>
        <dbReference type="ARBA" id="ARBA00022519"/>
    </source>
</evidence>
<reference evidence="12" key="1">
    <citation type="submission" date="2017-05" db="EMBL/GenBank/DDBJ databases">
        <authorList>
            <person name="Song R."/>
            <person name="Chenine A.L."/>
            <person name="Ruprecht R.M."/>
        </authorList>
    </citation>
    <scope>NUCLEOTIDE SEQUENCE</scope>
    <source>
        <strain evidence="12">Kingella_eburonensis</strain>
    </source>
</reference>
<dbReference type="EMBL" id="FXUV01000019">
    <property type="protein sequence ID" value="SMQ12306.1"/>
    <property type="molecule type" value="Genomic_DNA"/>
</dbReference>
<accession>A0A238TDA5</accession>
<evidence type="ECO:0000256" key="8">
    <source>
        <dbReference type="ARBA" id="ARBA00023136"/>
    </source>
</evidence>
<dbReference type="GO" id="GO:0006779">
    <property type="term" value="P:porphyrin-containing compound biosynthetic process"/>
    <property type="evidence" value="ECO:0007669"/>
    <property type="project" value="UniProtKB-KW"/>
</dbReference>
<dbReference type="GO" id="GO:0005886">
    <property type="term" value="C:plasma membrane"/>
    <property type="evidence" value="ECO:0007669"/>
    <property type="project" value="UniProtKB-SubCell"/>
</dbReference>
<dbReference type="Proteomes" id="UP000215450">
    <property type="component" value="Unassembled WGS sequence"/>
</dbReference>
<evidence type="ECO:0000256" key="7">
    <source>
        <dbReference type="ARBA" id="ARBA00022989"/>
    </source>
</evidence>
<sequence>MKQLIWIIILFLCAVGLALAAHTYTGNVYIVIEHYMLRVNLHLFILGLVAAVFVMYVLMKVLFGVLGTPGKLSRFGAGRRRRKAAHELNLAGLAFFEGKYQEAEQHATKVLKNGEAGDDNRMLALMLAAHAADGSGNVEQRNQYLDDIAKLPEKVQLSRYLLLAETALNQQDYATADNHLKSAAQINPRLTRLVRLQLRMALDKKDALDILDKANKLRLAGGINASELQQTTEQAYRDLLAMAKDQAGMKACLKRIPEGERNTVLDVAIANKYVELGLYEQAVAWVNKHYPTRHDAALLQPFVNSVSYLDERSQQKAIDTADGWLKNNPQDARLLRCLGELASNRELWGKAQGYLEASMAIEPAVRTRLLLATVLECSNRSNDAQEQRRLALEEMERAEQAE</sequence>
<gene>
    <name evidence="13" type="ORF">KEBURONENSIS_00189</name>
</gene>
<evidence type="ECO:0000313" key="13">
    <source>
        <dbReference type="EMBL" id="SNB67454.1"/>
    </source>
</evidence>
<evidence type="ECO:0000256" key="4">
    <source>
        <dbReference type="ARBA" id="ARBA00022475"/>
    </source>
</evidence>
<dbReference type="InterPro" id="IPR010817">
    <property type="entry name" value="HemY_N"/>
</dbReference>
<evidence type="ECO:0000313" key="12">
    <source>
        <dbReference type="EMBL" id="SMQ12306.1"/>
    </source>
</evidence>
<feature type="domain" description="HemY N-terminal" evidence="11">
    <location>
        <begin position="26"/>
        <end position="135"/>
    </location>
</feature>
<evidence type="ECO:0000256" key="6">
    <source>
        <dbReference type="ARBA" id="ARBA00022692"/>
    </source>
</evidence>
<keyword evidence="4" id="KW-1003">Cell membrane</keyword>
<dbReference type="InterPro" id="IPR011990">
    <property type="entry name" value="TPR-like_helical_dom_sf"/>
</dbReference>
<evidence type="ECO:0000313" key="14">
    <source>
        <dbReference type="Proteomes" id="UP000215450"/>
    </source>
</evidence>
<keyword evidence="6 10" id="KW-0812">Transmembrane</keyword>
<dbReference type="Gene3D" id="1.25.40.10">
    <property type="entry name" value="Tetratricopeptide repeat domain"/>
    <property type="match status" value="2"/>
</dbReference>
<dbReference type="UniPathway" id="UPA00252"/>
<protein>
    <submittedName>
        <fullName evidence="13">Putative protoheme IX biogenesis protein</fullName>
    </submittedName>
</protein>
<dbReference type="RefSeq" id="WP_095062543.1">
    <property type="nucleotide sequence ID" value="NZ_FXUV02000021.1"/>
</dbReference>
<keyword evidence="14" id="KW-1185">Reference proteome</keyword>
<evidence type="ECO:0000256" key="10">
    <source>
        <dbReference type="SAM" id="Phobius"/>
    </source>
</evidence>
<evidence type="ECO:0000256" key="1">
    <source>
        <dbReference type="ARBA" id="ARBA00002962"/>
    </source>
</evidence>
<comment type="pathway">
    <text evidence="3">Porphyrin-containing compound metabolism; protoheme biosynthesis.</text>
</comment>
<name>A0A238TDA5_9NEIS</name>
<evidence type="ECO:0000256" key="2">
    <source>
        <dbReference type="ARBA" id="ARBA00004429"/>
    </source>
</evidence>
<dbReference type="InterPro" id="IPR005254">
    <property type="entry name" value="Heme_biosyn_assoc_TPR_pro"/>
</dbReference>
<proteinExistence type="predicted"/>
<reference evidence="13 14" key="2">
    <citation type="submission" date="2017-06" db="EMBL/GenBank/DDBJ databases">
        <authorList>
            <person name="Kim H.J."/>
            <person name="Triplett B.A."/>
        </authorList>
    </citation>
    <scope>NUCLEOTIDE SEQUENCE [LARGE SCALE GENOMIC DNA]</scope>
    <source>
        <strain evidence="13">Kingella_eburonensis</strain>
    </source>
</reference>
<feature type="transmembrane region" description="Helical" evidence="10">
    <location>
        <begin position="44"/>
        <end position="66"/>
    </location>
</feature>
<evidence type="ECO:0000256" key="3">
    <source>
        <dbReference type="ARBA" id="ARBA00004744"/>
    </source>
</evidence>
<keyword evidence="5" id="KW-0997">Cell inner membrane</keyword>
<dbReference type="AlphaFoldDB" id="A0A238TDA5"/>
<evidence type="ECO:0000256" key="9">
    <source>
        <dbReference type="ARBA" id="ARBA00023244"/>
    </source>
</evidence>
<keyword evidence="7 10" id="KW-1133">Transmembrane helix</keyword>
<dbReference type="OrthoDB" id="7053339at2"/>
<comment type="function">
    <text evidence="1">Involved in a late step of protoheme IX synthesis.</text>
</comment>
<dbReference type="SUPFAM" id="SSF48452">
    <property type="entry name" value="TPR-like"/>
    <property type="match status" value="1"/>
</dbReference>
<dbReference type="EMBL" id="FXUV02000021">
    <property type="protein sequence ID" value="SNB67454.1"/>
    <property type="molecule type" value="Genomic_DNA"/>
</dbReference>
<organism evidence="13 14">
    <name type="scientific">Kingella negevensis</name>
    <dbReference type="NCBI Taxonomy" id="1522312"/>
    <lineage>
        <taxon>Bacteria</taxon>
        <taxon>Pseudomonadati</taxon>
        <taxon>Pseudomonadota</taxon>
        <taxon>Betaproteobacteria</taxon>
        <taxon>Neisseriales</taxon>
        <taxon>Neisseriaceae</taxon>
        <taxon>Kingella</taxon>
    </lineage>
</organism>
<dbReference type="Pfam" id="PF07219">
    <property type="entry name" value="HemY_N"/>
    <property type="match status" value="1"/>
</dbReference>